<comment type="caution">
    <text evidence="6">The sequence shown here is derived from an EMBL/GenBank/DDBJ whole genome shotgun (WGS) entry which is preliminary data.</text>
</comment>
<organism evidence="6 7">
    <name type="scientific">Mycoemilia scoparia</name>
    <dbReference type="NCBI Taxonomy" id="417184"/>
    <lineage>
        <taxon>Eukaryota</taxon>
        <taxon>Fungi</taxon>
        <taxon>Fungi incertae sedis</taxon>
        <taxon>Zoopagomycota</taxon>
        <taxon>Kickxellomycotina</taxon>
        <taxon>Kickxellomycetes</taxon>
        <taxon>Kickxellales</taxon>
        <taxon>Kickxellaceae</taxon>
        <taxon>Mycoemilia</taxon>
    </lineage>
</organism>
<evidence type="ECO:0000313" key="6">
    <source>
        <dbReference type="EMBL" id="KAJ1919993.1"/>
    </source>
</evidence>
<sequence length="174" mass="19619">MVSRFVKGPKGELRMPIEPFVKLTNELPAAPSKEGESPKEGEVWVEVEDTRIKKQRAMWGTTRALINNFVIGVTEGFSTTLKLVGVGYRANMEGPDKRTLQLKLGFSHPVNIEVPSHLHVTTPTPTRIVVNGTDLQQINLFAAMIRKWKKPEPYNQKGIFVGNETIRKKEVKKK</sequence>
<evidence type="ECO:0000259" key="5">
    <source>
        <dbReference type="Pfam" id="PF00347"/>
    </source>
</evidence>
<accession>A0A9W8A4D7</accession>
<evidence type="ECO:0000256" key="3">
    <source>
        <dbReference type="ARBA" id="ARBA00023274"/>
    </source>
</evidence>
<dbReference type="PRINTS" id="PR00059">
    <property type="entry name" value="RIBOSOMALL6"/>
</dbReference>
<dbReference type="EMBL" id="JANBPU010000019">
    <property type="protein sequence ID" value="KAJ1919993.1"/>
    <property type="molecule type" value="Genomic_DNA"/>
</dbReference>
<feature type="domain" description="Large ribosomal subunit protein uL6 alpha-beta" evidence="5">
    <location>
        <begin position="5"/>
        <end position="76"/>
    </location>
</feature>
<dbReference type="PANTHER" id="PTHR11655:SF14">
    <property type="entry name" value="LARGE RIBOSOMAL SUBUNIT PROTEIN UL6M"/>
    <property type="match status" value="1"/>
</dbReference>
<gene>
    <name evidence="6" type="primary">MRPL6</name>
    <name evidence="6" type="ORF">H4219_001654</name>
</gene>
<dbReference type="InterPro" id="IPR019906">
    <property type="entry name" value="Ribosomal_uL6_bac-type"/>
</dbReference>
<evidence type="ECO:0000313" key="7">
    <source>
        <dbReference type="Proteomes" id="UP001150538"/>
    </source>
</evidence>
<dbReference type="AlphaFoldDB" id="A0A9W8A4D7"/>
<name>A0A9W8A4D7_9FUNG</name>
<comment type="similarity">
    <text evidence="1 4">Belongs to the universal ribosomal protein uL6 family.</text>
</comment>
<dbReference type="GO" id="GO:0003735">
    <property type="term" value="F:structural constituent of ribosome"/>
    <property type="evidence" value="ECO:0007669"/>
    <property type="project" value="InterPro"/>
</dbReference>
<dbReference type="OrthoDB" id="540873at2759"/>
<dbReference type="GO" id="GO:0019843">
    <property type="term" value="F:rRNA binding"/>
    <property type="evidence" value="ECO:0007669"/>
    <property type="project" value="InterPro"/>
</dbReference>
<proteinExistence type="inferred from homology"/>
<reference evidence="6" key="1">
    <citation type="submission" date="2022-07" db="EMBL/GenBank/DDBJ databases">
        <title>Phylogenomic reconstructions and comparative analyses of Kickxellomycotina fungi.</title>
        <authorList>
            <person name="Reynolds N.K."/>
            <person name="Stajich J.E."/>
            <person name="Barry K."/>
            <person name="Grigoriev I.V."/>
            <person name="Crous P."/>
            <person name="Smith M.E."/>
        </authorList>
    </citation>
    <scope>NUCLEOTIDE SEQUENCE</scope>
    <source>
        <strain evidence="6">NBRC 100468</strain>
    </source>
</reference>
<protein>
    <submittedName>
        <fullName evidence="6">54S ribosomal protein L6 mitochondrial</fullName>
    </submittedName>
</protein>
<dbReference type="SUPFAM" id="SSF56053">
    <property type="entry name" value="Ribosomal protein L6"/>
    <property type="match status" value="2"/>
</dbReference>
<dbReference type="GO" id="GO:0006412">
    <property type="term" value="P:translation"/>
    <property type="evidence" value="ECO:0007669"/>
    <property type="project" value="InterPro"/>
</dbReference>
<dbReference type="InterPro" id="IPR036789">
    <property type="entry name" value="Ribosomal_uL6-like_a/b-dom_sf"/>
</dbReference>
<evidence type="ECO:0000256" key="1">
    <source>
        <dbReference type="ARBA" id="ARBA00009356"/>
    </source>
</evidence>
<dbReference type="PANTHER" id="PTHR11655">
    <property type="entry name" value="60S/50S RIBOSOMAL PROTEIN L6/L9"/>
    <property type="match status" value="1"/>
</dbReference>
<dbReference type="Pfam" id="PF00347">
    <property type="entry name" value="Ribosomal_L6"/>
    <property type="match status" value="2"/>
</dbReference>
<evidence type="ECO:0000256" key="4">
    <source>
        <dbReference type="RuleBase" id="RU003869"/>
    </source>
</evidence>
<keyword evidence="7" id="KW-1185">Reference proteome</keyword>
<dbReference type="Gene3D" id="3.90.930.12">
    <property type="entry name" value="Ribosomal protein L6, alpha-beta domain"/>
    <property type="match status" value="2"/>
</dbReference>
<keyword evidence="2 4" id="KW-0689">Ribosomal protein</keyword>
<evidence type="ECO:0000256" key="2">
    <source>
        <dbReference type="ARBA" id="ARBA00022980"/>
    </source>
</evidence>
<feature type="domain" description="Large ribosomal subunit protein uL6 alpha-beta" evidence="5">
    <location>
        <begin position="84"/>
        <end position="159"/>
    </location>
</feature>
<dbReference type="InterPro" id="IPR020040">
    <property type="entry name" value="Ribosomal_uL6_a/b-dom"/>
</dbReference>
<dbReference type="Proteomes" id="UP001150538">
    <property type="component" value="Unassembled WGS sequence"/>
</dbReference>
<dbReference type="InterPro" id="IPR000702">
    <property type="entry name" value="Ribosomal_uL6-like"/>
</dbReference>
<keyword evidence="3 4" id="KW-0687">Ribonucleoprotein</keyword>
<dbReference type="GO" id="GO:0005762">
    <property type="term" value="C:mitochondrial large ribosomal subunit"/>
    <property type="evidence" value="ECO:0007669"/>
    <property type="project" value="TreeGrafter"/>
</dbReference>